<name>A9KED5_COXBN</name>
<dbReference type="HOGENOM" id="CLU_108869_0_1_6"/>
<dbReference type="KEGG" id="cbd:CBUD_1617"/>
<sequence>MLRTKGEEMAVIMVLIWIWSSMIYANGLTVIGDWQTIDHQTNQPSSVIHIWKWKGRFYGKVAKIFTENGHQVTDRCWSCKGKLRGKRILGMTILADFVAANSSEYTNGRILDPTSGEIYHCRMTLIDGGRQLNVRGYIGLPLIGRSDVWRRLHP</sequence>
<dbReference type="AlphaFoldDB" id="A9KED5"/>
<accession>A9KED5</accession>
<dbReference type="Proteomes" id="UP000008555">
    <property type="component" value="Chromosome"/>
</dbReference>
<organism evidence="2 3">
    <name type="scientific">Coxiella burnetii (strain Dugway 5J108-111)</name>
    <dbReference type="NCBI Taxonomy" id="434922"/>
    <lineage>
        <taxon>Bacteria</taxon>
        <taxon>Pseudomonadati</taxon>
        <taxon>Pseudomonadota</taxon>
        <taxon>Gammaproteobacteria</taxon>
        <taxon>Legionellales</taxon>
        <taxon>Coxiellaceae</taxon>
        <taxon>Coxiella</taxon>
    </lineage>
</organism>
<evidence type="ECO:0000259" key="1">
    <source>
        <dbReference type="Pfam" id="PF09917"/>
    </source>
</evidence>
<evidence type="ECO:0000313" key="2">
    <source>
        <dbReference type="EMBL" id="ABS78509.2"/>
    </source>
</evidence>
<evidence type="ECO:0000313" key="3">
    <source>
        <dbReference type="Proteomes" id="UP000008555"/>
    </source>
</evidence>
<dbReference type="PANTHER" id="PTHR36919:SF3">
    <property type="entry name" value="BLL5882 PROTEIN"/>
    <property type="match status" value="1"/>
</dbReference>
<reference evidence="2 3" key="1">
    <citation type="journal article" date="2009" name="Infect. Immun.">
        <title>Comparative genomics reveal extensive transposon-mediated genomic plasticity and diversity among potential effector proteins within the genus Coxiella.</title>
        <authorList>
            <person name="Beare P.A."/>
            <person name="Unsworth N."/>
            <person name="Andoh M."/>
            <person name="Voth D.E."/>
            <person name="Omsland A."/>
            <person name="Gilk S.D."/>
            <person name="Williams K.P."/>
            <person name="Sobral B.W."/>
            <person name="Kupko J.J.III."/>
            <person name="Porcella S.F."/>
            <person name="Samuel J.E."/>
            <person name="Heinzen R.A."/>
        </authorList>
    </citation>
    <scope>NUCLEOTIDE SEQUENCE [LARGE SCALE GENOMIC DNA]</scope>
    <source>
        <strain evidence="2 3">Dugway 5J108-111</strain>
    </source>
</reference>
<dbReference type="PANTHER" id="PTHR36919">
    <property type="entry name" value="BLR1215 PROTEIN"/>
    <property type="match status" value="1"/>
</dbReference>
<dbReference type="Pfam" id="PF09917">
    <property type="entry name" value="DUF2147"/>
    <property type="match status" value="1"/>
</dbReference>
<protein>
    <recommendedName>
        <fullName evidence="1">DUF2147 domain-containing protein</fullName>
    </recommendedName>
</protein>
<proteinExistence type="predicted"/>
<dbReference type="EMBL" id="CP000733">
    <property type="protein sequence ID" value="ABS78509.2"/>
    <property type="molecule type" value="Genomic_DNA"/>
</dbReference>
<feature type="domain" description="DUF2147" evidence="1">
    <location>
        <begin position="32"/>
        <end position="151"/>
    </location>
</feature>
<dbReference type="InterPro" id="IPR019223">
    <property type="entry name" value="DUF2147"/>
</dbReference>
<gene>
    <name evidence="2" type="ordered locus">CBUD_1617</name>
</gene>
<dbReference type="Gene3D" id="2.40.128.520">
    <property type="match status" value="1"/>
</dbReference>